<dbReference type="GeneID" id="66102265"/>
<gene>
    <name evidence="2" type="ORF">BT62DRAFT_184967</name>
</gene>
<proteinExistence type="predicted"/>
<dbReference type="EMBL" id="MU250537">
    <property type="protein sequence ID" value="KAG7445249.1"/>
    <property type="molecule type" value="Genomic_DNA"/>
</dbReference>
<dbReference type="AlphaFoldDB" id="A0A9P8ARJ2"/>
<dbReference type="OrthoDB" id="2954405at2759"/>
<feature type="transmembrane region" description="Helical" evidence="1">
    <location>
        <begin position="29"/>
        <end position="49"/>
    </location>
</feature>
<keyword evidence="1" id="KW-1133">Transmembrane helix</keyword>
<keyword evidence="1" id="KW-0472">Membrane</keyword>
<protein>
    <submittedName>
        <fullName evidence="2">Uncharacterized protein</fullName>
    </submittedName>
</protein>
<sequence length="121" mass="13206">MATPYDLSVLHPVRSWNALRAPALSPPGLLGATAFISVFYSAAILVGPIRYLFLTWANQLTDPVSNLPLALYYILVIVFTIMVTPLDVIATRLAVQGNSATGLGEVKSISRLFDRLYHTCL</sequence>
<reference evidence="2" key="1">
    <citation type="submission" date="2020-11" db="EMBL/GenBank/DDBJ databases">
        <title>Adaptations for nitrogen fixation in a non-lichenized fungal sporocarp promotes dispersal by wood-feeding termites.</title>
        <authorList>
            <consortium name="DOE Joint Genome Institute"/>
            <person name="Koch R.A."/>
            <person name="Yoon G."/>
            <person name="Arayal U."/>
            <person name="Lail K."/>
            <person name="Amirebrahimi M."/>
            <person name="Labutti K."/>
            <person name="Lipzen A."/>
            <person name="Riley R."/>
            <person name="Barry K."/>
            <person name="Henrissat B."/>
            <person name="Grigoriev I.V."/>
            <person name="Herr J.R."/>
            <person name="Aime M.C."/>
        </authorList>
    </citation>
    <scope>NUCLEOTIDE SEQUENCE</scope>
    <source>
        <strain evidence="2">MCA 3950</strain>
    </source>
</reference>
<evidence type="ECO:0000256" key="1">
    <source>
        <dbReference type="SAM" id="Phobius"/>
    </source>
</evidence>
<dbReference type="RefSeq" id="XP_043038749.1">
    <property type="nucleotide sequence ID" value="XM_043179969.1"/>
</dbReference>
<comment type="caution">
    <text evidence="2">The sequence shown here is derived from an EMBL/GenBank/DDBJ whole genome shotgun (WGS) entry which is preliminary data.</text>
</comment>
<keyword evidence="3" id="KW-1185">Reference proteome</keyword>
<name>A0A9P8ARJ2_9AGAR</name>
<accession>A0A9P8ARJ2</accession>
<evidence type="ECO:0000313" key="2">
    <source>
        <dbReference type="EMBL" id="KAG7445249.1"/>
    </source>
</evidence>
<keyword evidence="1" id="KW-0812">Transmembrane</keyword>
<dbReference type="Proteomes" id="UP000812287">
    <property type="component" value="Unassembled WGS sequence"/>
</dbReference>
<organism evidence="2 3">
    <name type="scientific">Guyanagaster necrorhizus</name>
    <dbReference type="NCBI Taxonomy" id="856835"/>
    <lineage>
        <taxon>Eukaryota</taxon>
        <taxon>Fungi</taxon>
        <taxon>Dikarya</taxon>
        <taxon>Basidiomycota</taxon>
        <taxon>Agaricomycotina</taxon>
        <taxon>Agaricomycetes</taxon>
        <taxon>Agaricomycetidae</taxon>
        <taxon>Agaricales</taxon>
        <taxon>Marasmiineae</taxon>
        <taxon>Physalacriaceae</taxon>
        <taxon>Guyanagaster</taxon>
    </lineage>
</organism>
<feature type="transmembrane region" description="Helical" evidence="1">
    <location>
        <begin position="69"/>
        <end position="90"/>
    </location>
</feature>
<evidence type="ECO:0000313" key="3">
    <source>
        <dbReference type="Proteomes" id="UP000812287"/>
    </source>
</evidence>